<protein>
    <submittedName>
        <fullName evidence="6">MarR family transcriptional regulator</fullName>
    </submittedName>
</protein>
<gene>
    <name evidence="6" type="ORF">GCM10010145_19580</name>
</gene>
<dbReference type="RefSeq" id="WP_229820915.1">
    <property type="nucleotide sequence ID" value="NZ_BMQK01000003.1"/>
</dbReference>
<evidence type="ECO:0000256" key="3">
    <source>
        <dbReference type="ARBA" id="ARBA00023163"/>
    </source>
</evidence>
<accession>A0A918ERH5</accession>
<evidence type="ECO:0000256" key="1">
    <source>
        <dbReference type="ARBA" id="ARBA00023015"/>
    </source>
</evidence>
<dbReference type="GO" id="GO:0003677">
    <property type="term" value="F:DNA binding"/>
    <property type="evidence" value="ECO:0007669"/>
    <property type="project" value="UniProtKB-KW"/>
</dbReference>
<keyword evidence="2" id="KW-0238">DNA-binding</keyword>
<dbReference type="PANTHER" id="PTHR33164">
    <property type="entry name" value="TRANSCRIPTIONAL REGULATOR, MARR FAMILY"/>
    <property type="match status" value="1"/>
</dbReference>
<comment type="caution">
    <text evidence="6">The sequence shown here is derived from an EMBL/GenBank/DDBJ whole genome shotgun (WGS) entry which is preliminary data.</text>
</comment>
<keyword evidence="3" id="KW-0804">Transcription</keyword>
<dbReference type="AlphaFoldDB" id="A0A918ERH5"/>
<dbReference type="Pfam" id="PF01047">
    <property type="entry name" value="MarR"/>
    <property type="match status" value="1"/>
</dbReference>
<dbReference type="InterPro" id="IPR000835">
    <property type="entry name" value="HTH_MarR-typ"/>
</dbReference>
<dbReference type="SMART" id="SM00347">
    <property type="entry name" value="HTH_MARR"/>
    <property type="match status" value="1"/>
</dbReference>
<feature type="region of interest" description="Disordered" evidence="4">
    <location>
        <begin position="160"/>
        <end position="181"/>
    </location>
</feature>
<dbReference type="InterPro" id="IPR023187">
    <property type="entry name" value="Tscrpt_reg_MarR-type_CS"/>
</dbReference>
<proteinExistence type="predicted"/>
<organism evidence="6 7">
    <name type="scientific">Streptomyces ruber</name>
    <dbReference type="NCBI Taxonomy" id="83378"/>
    <lineage>
        <taxon>Bacteria</taxon>
        <taxon>Bacillati</taxon>
        <taxon>Actinomycetota</taxon>
        <taxon>Actinomycetes</taxon>
        <taxon>Kitasatosporales</taxon>
        <taxon>Streptomycetaceae</taxon>
        <taxon>Streptomyces</taxon>
    </lineage>
</organism>
<dbReference type="PROSITE" id="PS01117">
    <property type="entry name" value="HTH_MARR_1"/>
    <property type="match status" value="1"/>
</dbReference>
<dbReference type="PROSITE" id="PS50995">
    <property type="entry name" value="HTH_MARR_2"/>
    <property type="match status" value="1"/>
</dbReference>
<sequence length="181" mass="19447">MAPALRTVTAVGREQDAGARGGGVARHVTDAVESLVTLWLAAVEDVTPRLPARQVRALRVVRRRPELNLTALAEDLEIGLPAASRMCDRLEAAGLLRRTVQPVDRREIQLVVTAHGDRLLTDVTERLSAYLTVALGALTPGQRTALEEILRGFHEGHVLAHATDAPDVPDDRPGPGARTGD</sequence>
<evidence type="ECO:0000313" key="6">
    <source>
        <dbReference type="EMBL" id="GGQ50611.1"/>
    </source>
</evidence>
<dbReference type="EMBL" id="BMQK01000003">
    <property type="protein sequence ID" value="GGQ50611.1"/>
    <property type="molecule type" value="Genomic_DNA"/>
</dbReference>
<dbReference type="PANTHER" id="PTHR33164:SF43">
    <property type="entry name" value="HTH-TYPE TRANSCRIPTIONAL REPRESSOR YETL"/>
    <property type="match status" value="1"/>
</dbReference>
<keyword evidence="1" id="KW-0805">Transcription regulation</keyword>
<dbReference type="InterPro" id="IPR039422">
    <property type="entry name" value="MarR/SlyA-like"/>
</dbReference>
<evidence type="ECO:0000256" key="2">
    <source>
        <dbReference type="ARBA" id="ARBA00023125"/>
    </source>
</evidence>
<keyword evidence="7" id="KW-1185">Reference proteome</keyword>
<dbReference type="InterPro" id="IPR036390">
    <property type="entry name" value="WH_DNA-bd_sf"/>
</dbReference>
<reference evidence="6" key="2">
    <citation type="submission" date="2020-09" db="EMBL/GenBank/DDBJ databases">
        <authorList>
            <person name="Sun Q."/>
            <person name="Ohkuma M."/>
        </authorList>
    </citation>
    <scope>NUCLEOTIDE SEQUENCE</scope>
    <source>
        <strain evidence="6">JCM 3131</strain>
    </source>
</reference>
<dbReference type="GO" id="GO:0006950">
    <property type="term" value="P:response to stress"/>
    <property type="evidence" value="ECO:0007669"/>
    <property type="project" value="TreeGrafter"/>
</dbReference>
<feature type="domain" description="HTH marR-type" evidence="5">
    <location>
        <begin position="1"/>
        <end position="155"/>
    </location>
</feature>
<dbReference type="Proteomes" id="UP000620156">
    <property type="component" value="Unassembled WGS sequence"/>
</dbReference>
<name>A0A918ERH5_9ACTN</name>
<dbReference type="SUPFAM" id="SSF46785">
    <property type="entry name" value="Winged helix' DNA-binding domain"/>
    <property type="match status" value="1"/>
</dbReference>
<evidence type="ECO:0000259" key="5">
    <source>
        <dbReference type="PROSITE" id="PS50995"/>
    </source>
</evidence>
<evidence type="ECO:0000256" key="4">
    <source>
        <dbReference type="SAM" id="MobiDB-lite"/>
    </source>
</evidence>
<evidence type="ECO:0000313" key="7">
    <source>
        <dbReference type="Proteomes" id="UP000620156"/>
    </source>
</evidence>
<dbReference type="GO" id="GO:0003700">
    <property type="term" value="F:DNA-binding transcription factor activity"/>
    <property type="evidence" value="ECO:0007669"/>
    <property type="project" value="InterPro"/>
</dbReference>
<dbReference type="InterPro" id="IPR036388">
    <property type="entry name" value="WH-like_DNA-bd_sf"/>
</dbReference>
<dbReference type="Gene3D" id="1.10.10.10">
    <property type="entry name" value="Winged helix-like DNA-binding domain superfamily/Winged helix DNA-binding domain"/>
    <property type="match status" value="1"/>
</dbReference>
<reference evidence="6" key="1">
    <citation type="journal article" date="2014" name="Int. J. Syst. Evol. Microbiol.">
        <title>Complete genome sequence of Corynebacterium casei LMG S-19264T (=DSM 44701T), isolated from a smear-ripened cheese.</title>
        <authorList>
            <consortium name="US DOE Joint Genome Institute (JGI-PGF)"/>
            <person name="Walter F."/>
            <person name="Albersmeier A."/>
            <person name="Kalinowski J."/>
            <person name="Ruckert C."/>
        </authorList>
    </citation>
    <scope>NUCLEOTIDE SEQUENCE</scope>
    <source>
        <strain evidence="6">JCM 3131</strain>
    </source>
</reference>